<dbReference type="AlphaFoldDB" id="A0A2G9RGB6"/>
<evidence type="ECO:0000259" key="3">
    <source>
        <dbReference type="Pfam" id="PF08158"/>
    </source>
</evidence>
<keyword evidence="5" id="KW-1185">Reference proteome</keyword>
<sequence>MIAQSLLMTVANNFVTERNSGEVMTVGINAIKELTSRCPLAMTEELLQDLAQYKTHKDKNVCMSARALIQLFRTLDPKMLQKKFRGKPTEASTEAKIHAYGELVAKDYIPGAEVLEVEKEPKEGEDDDGWESASLSDDEEDGEWIDVYHSSDDEQKEVVSDENNNNSDRRKWLSYYFQECSSYFFCF</sequence>
<dbReference type="InterPro" id="IPR016024">
    <property type="entry name" value="ARM-type_fold"/>
</dbReference>
<organism evidence="4 5">
    <name type="scientific">Aquarana catesbeiana</name>
    <name type="common">American bullfrog</name>
    <name type="synonym">Rana catesbeiana</name>
    <dbReference type="NCBI Taxonomy" id="8400"/>
    <lineage>
        <taxon>Eukaryota</taxon>
        <taxon>Metazoa</taxon>
        <taxon>Chordata</taxon>
        <taxon>Craniata</taxon>
        <taxon>Vertebrata</taxon>
        <taxon>Euteleostomi</taxon>
        <taxon>Amphibia</taxon>
        <taxon>Batrachia</taxon>
        <taxon>Anura</taxon>
        <taxon>Neobatrachia</taxon>
        <taxon>Ranoidea</taxon>
        <taxon>Ranidae</taxon>
        <taxon>Aquarana</taxon>
    </lineage>
</organism>
<evidence type="ECO:0000313" key="5">
    <source>
        <dbReference type="Proteomes" id="UP000228934"/>
    </source>
</evidence>
<dbReference type="EMBL" id="KV941100">
    <property type="protein sequence ID" value="PIO26884.1"/>
    <property type="molecule type" value="Genomic_DNA"/>
</dbReference>
<dbReference type="GO" id="GO:0000055">
    <property type="term" value="P:ribosomal large subunit export from nucleus"/>
    <property type="evidence" value="ECO:0007669"/>
    <property type="project" value="UniProtKB-UniRule"/>
</dbReference>
<dbReference type="GO" id="GO:0005730">
    <property type="term" value="C:nucleolus"/>
    <property type="evidence" value="ECO:0007669"/>
    <property type="project" value="UniProtKB-SubCell"/>
</dbReference>
<protein>
    <recommendedName>
        <fullName evidence="1">Protein SDA1</fullName>
    </recommendedName>
</protein>
<keyword evidence="1" id="KW-0813">Transport</keyword>
<accession>A0A2G9RGB6</accession>
<feature type="region of interest" description="Disordered" evidence="2">
    <location>
        <begin position="118"/>
        <end position="167"/>
    </location>
</feature>
<proteinExistence type="inferred from homology"/>
<comment type="subcellular location">
    <subcellularLocation>
        <location evidence="1">Nucleus</location>
        <location evidence="1">Nucleolus</location>
    </subcellularLocation>
</comment>
<evidence type="ECO:0000256" key="1">
    <source>
        <dbReference type="RuleBase" id="RU365057"/>
    </source>
</evidence>
<comment type="function">
    <text evidence="1">Required for 60S pre-ribosomal subunits export to the cytoplasm.</text>
</comment>
<feature type="compositionally biased region" description="Acidic residues" evidence="2">
    <location>
        <begin position="123"/>
        <end position="144"/>
    </location>
</feature>
<reference evidence="5" key="1">
    <citation type="journal article" date="2017" name="Nat. Commun.">
        <title>The North American bullfrog draft genome provides insight into hormonal regulation of long noncoding RNA.</title>
        <authorList>
            <person name="Hammond S.A."/>
            <person name="Warren R.L."/>
            <person name="Vandervalk B.P."/>
            <person name="Kucuk E."/>
            <person name="Khan H."/>
            <person name="Gibb E.A."/>
            <person name="Pandoh P."/>
            <person name="Kirk H."/>
            <person name="Zhao Y."/>
            <person name="Jones M."/>
            <person name="Mungall A.J."/>
            <person name="Coope R."/>
            <person name="Pleasance S."/>
            <person name="Moore R.A."/>
            <person name="Holt R.A."/>
            <person name="Round J.M."/>
            <person name="Ohora S."/>
            <person name="Walle B.V."/>
            <person name="Veldhoen N."/>
            <person name="Helbing C.C."/>
            <person name="Birol I."/>
        </authorList>
    </citation>
    <scope>NUCLEOTIDE SEQUENCE [LARGE SCALE GENOMIC DNA]</scope>
</reference>
<feature type="domain" description="SDA1 N-terminal" evidence="3">
    <location>
        <begin position="4"/>
        <end position="57"/>
    </location>
</feature>
<dbReference type="InterPro" id="IPR012977">
    <property type="entry name" value="SDA1_N"/>
</dbReference>
<comment type="similarity">
    <text evidence="1">Belongs to the SDA1 family.</text>
</comment>
<dbReference type="GO" id="GO:0042273">
    <property type="term" value="P:ribosomal large subunit biogenesis"/>
    <property type="evidence" value="ECO:0007669"/>
    <property type="project" value="UniProtKB-UniRule"/>
</dbReference>
<dbReference type="OrthoDB" id="2196187at2759"/>
<keyword evidence="1" id="KW-0539">Nucleus</keyword>
<name>A0A2G9RGB6_AQUCT</name>
<dbReference type="PANTHER" id="PTHR12730">
    <property type="entry name" value="HSDA/SDA1-RELATED"/>
    <property type="match status" value="1"/>
</dbReference>
<dbReference type="Pfam" id="PF08158">
    <property type="entry name" value="SDA1_HEAT"/>
    <property type="match status" value="1"/>
</dbReference>
<dbReference type="Proteomes" id="UP000228934">
    <property type="component" value="Unassembled WGS sequence"/>
</dbReference>
<feature type="compositionally biased region" description="Basic and acidic residues" evidence="2">
    <location>
        <begin position="149"/>
        <end position="159"/>
    </location>
</feature>
<gene>
    <name evidence="4" type="ORF">AB205_0023070</name>
</gene>
<keyword evidence="1" id="KW-0690">Ribosome biogenesis</keyword>
<dbReference type="InterPro" id="IPR027312">
    <property type="entry name" value="Sda1"/>
</dbReference>
<dbReference type="PANTHER" id="PTHR12730:SF0">
    <property type="entry name" value="PROTEIN SDA1 HOMOLOG"/>
    <property type="match status" value="1"/>
</dbReference>
<evidence type="ECO:0000313" key="4">
    <source>
        <dbReference type="EMBL" id="PIO26884.1"/>
    </source>
</evidence>
<dbReference type="GO" id="GO:0015031">
    <property type="term" value="P:protein transport"/>
    <property type="evidence" value="ECO:0007669"/>
    <property type="project" value="UniProtKB-KW"/>
</dbReference>
<keyword evidence="1" id="KW-0653">Protein transport</keyword>
<dbReference type="SUPFAM" id="SSF48371">
    <property type="entry name" value="ARM repeat"/>
    <property type="match status" value="1"/>
</dbReference>
<evidence type="ECO:0000256" key="2">
    <source>
        <dbReference type="SAM" id="MobiDB-lite"/>
    </source>
</evidence>